<accession>A0A8J2RLM6</accession>
<keyword evidence="4" id="KW-1185">Reference proteome</keyword>
<feature type="compositionally biased region" description="Polar residues" evidence="1">
    <location>
        <begin position="60"/>
        <end position="73"/>
    </location>
</feature>
<feature type="compositionally biased region" description="Low complexity" evidence="1">
    <location>
        <begin position="123"/>
        <end position="134"/>
    </location>
</feature>
<comment type="caution">
    <text evidence="3">The sequence shown here is derived from an EMBL/GenBank/DDBJ whole genome shotgun (WGS) entry which is preliminary data.</text>
</comment>
<feature type="region of interest" description="Disordered" evidence="1">
    <location>
        <begin position="235"/>
        <end position="272"/>
    </location>
</feature>
<dbReference type="Proteomes" id="UP000789390">
    <property type="component" value="Unassembled WGS sequence"/>
</dbReference>
<gene>
    <name evidence="3" type="ORF">DGAL_LOCUS4632</name>
</gene>
<reference evidence="3" key="1">
    <citation type="submission" date="2021-11" db="EMBL/GenBank/DDBJ databases">
        <authorList>
            <person name="Schell T."/>
        </authorList>
    </citation>
    <scope>NUCLEOTIDE SEQUENCE</scope>
    <source>
        <strain evidence="3">M5</strain>
    </source>
</reference>
<proteinExistence type="predicted"/>
<feature type="compositionally biased region" description="Basic and acidic residues" evidence="1">
    <location>
        <begin position="97"/>
        <end position="113"/>
    </location>
</feature>
<feature type="signal peptide" evidence="2">
    <location>
        <begin position="1"/>
        <end position="16"/>
    </location>
</feature>
<evidence type="ECO:0000256" key="1">
    <source>
        <dbReference type="SAM" id="MobiDB-lite"/>
    </source>
</evidence>
<feature type="region of interest" description="Disordered" evidence="1">
    <location>
        <begin position="43"/>
        <end position="215"/>
    </location>
</feature>
<feature type="compositionally biased region" description="Polar residues" evidence="1">
    <location>
        <begin position="360"/>
        <end position="369"/>
    </location>
</feature>
<feature type="compositionally biased region" description="Basic and acidic residues" evidence="1">
    <location>
        <begin position="236"/>
        <end position="245"/>
    </location>
</feature>
<evidence type="ECO:0000256" key="2">
    <source>
        <dbReference type="SAM" id="SignalP"/>
    </source>
</evidence>
<name>A0A8J2RLM6_9CRUS</name>
<dbReference type="OrthoDB" id="6379162at2759"/>
<keyword evidence="2" id="KW-0732">Signal</keyword>
<organism evidence="3 4">
    <name type="scientific">Daphnia galeata</name>
    <dbReference type="NCBI Taxonomy" id="27404"/>
    <lineage>
        <taxon>Eukaryota</taxon>
        <taxon>Metazoa</taxon>
        <taxon>Ecdysozoa</taxon>
        <taxon>Arthropoda</taxon>
        <taxon>Crustacea</taxon>
        <taxon>Branchiopoda</taxon>
        <taxon>Diplostraca</taxon>
        <taxon>Cladocera</taxon>
        <taxon>Anomopoda</taxon>
        <taxon>Daphniidae</taxon>
        <taxon>Daphnia</taxon>
    </lineage>
</organism>
<sequence length="531" mass="58970">MKSVVILMCLVAVISASSEVDFLRRRSSVVVGKPMQVPVFPNKRNINQQKRQVDFDAGTRPSSAGPSSRQQQPAVPLQQAFRPPPPAEFRRPQAQRAQERPVQDRPVQERPQQEQEVDPSTRGGAPSSFGPPSSQEQIFAPTRDTAERPVERPIERPARQQPVQRPARPSSSAERPNKQPEFAGGFPSGFTSGLPSFDFQGRMPEPDAKSDGFMESALNDFPNLKALGGFDAFPDVAREEGENPSKRPAQNRPARPSAQKIKRASGNLTDETLTLKNSSTKLLLKNNKKDKPIVLDDDEAMLEPDYLPVSNTSDKHHHQPTDIADIIADSVGEEQRFSPSFHPNSGPYGGRITPTVAPVSPTQPSITSFRSRRPSLFSNTKNNRQNQRTPFVADNFNEFVDGENSLLGSGNFDVLGGGVFRDTNDYQRPYVNNPPPQYFPPSSPSPPPIIQSEIFRTPQQPFFPSNHPSPPPVGDQFGAFIPPIKTSINNNNNNNNNYANIPNFPSSFFNDDDFFSNFRDFADVNQDYRNK</sequence>
<evidence type="ECO:0000313" key="4">
    <source>
        <dbReference type="Proteomes" id="UP000789390"/>
    </source>
</evidence>
<feature type="chain" id="PRO_5035246092" evidence="2">
    <location>
        <begin position="17"/>
        <end position="531"/>
    </location>
</feature>
<dbReference type="EMBL" id="CAKKLH010000078">
    <property type="protein sequence ID" value="CAH0102241.1"/>
    <property type="molecule type" value="Genomic_DNA"/>
</dbReference>
<feature type="region of interest" description="Disordered" evidence="1">
    <location>
        <begin position="357"/>
        <end position="384"/>
    </location>
</feature>
<feature type="compositionally biased region" description="Basic and acidic residues" evidence="1">
    <location>
        <begin position="144"/>
        <end position="158"/>
    </location>
</feature>
<evidence type="ECO:0000313" key="3">
    <source>
        <dbReference type="EMBL" id="CAH0102241.1"/>
    </source>
</evidence>
<dbReference type="AlphaFoldDB" id="A0A8J2RLM6"/>
<protein>
    <submittedName>
        <fullName evidence="3">Uncharacterized protein</fullName>
    </submittedName>
</protein>